<dbReference type="AlphaFoldDB" id="A0AAE3FYK2"/>
<gene>
    <name evidence="1" type="ORF">AArcSt2_12495</name>
</gene>
<dbReference type="GO" id="GO:0003676">
    <property type="term" value="F:nucleic acid binding"/>
    <property type="evidence" value="ECO:0007669"/>
    <property type="project" value="InterPro"/>
</dbReference>
<evidence type="ECO:0000313" key="2">
    <source>
        <dbReference type="Proteomes" id="UP001203207"/>
    </source>
</evidence>
<keyword evidence="2" id="KW-1185">Reference proteome</keyword>
<dbReference type="RefSeq" id="WP_250585096.1">
    <property type="nucleotide sequence ID" value="NZ_JAKRVX010000005.1"/>
</dbReference>
<comment type="caution">
    <text evidence="1">The sequence shown here is derived from an EMBL/GenBank/DDBJ whole genome shotgun (WGS) entry which is preliminary data.</text>
</comment>
<dbReference type="Proteomes" id="UP001203207">
    <property type="component" value="Unassembled WGS sequence"/>
</dbReference>
<dbReference type="SUPFAM" id="SSF53098">
    <property type="entry name" value="Ribonuclease H-like"/>
    <property type="match status" value="1"/>
</dbReference>
<name>A0AAE3FYK2_9EURY</name>
<dbReference type="InterPro" id="IPR012337">
    <property type="entry name" value="RNaseH-like_sf"/>
</dbReference>
<accession>A0AAE3FYK2</accession>
<protein>
    <submittedName>
        <fullName evidence="1">Uncharacterized protein</fullName>
    </submittedName>
</protein>
<dbReference type="Gene3D" id="3.30.420.10">
    <property type="entry name" value="Ribonuclease H-like superfamily/Ribonuclease H"/>
    <property type="match status" value="1"/>
</dbReference>
<evidence type="ECO:0000313" key="1">
    <source>
        <dbReference type="EMBL" id="MCL9817763.1"/>
    </source>
</evidence>
<proteinExistence type="predicted"/>
<dbReference type="EMBL" id="JAKRVX010000005">
    <property type="protein sequence ID" value="MCL9817763.1"/>
    <property type="molecule type" value="Genomic_DNA"/>
</dbReference>
<sequence>MADTSSLLTQIAFDIETTGFEITDEVTAIGFMLPLGARIFCQTAGREDVDNIDVEAAVRSESSKHTVVSLHTTETDLIRAVDAFCRDRLKDEDVVLVAYNGESWSGGFDLPFLRTRLSRIGEPWPFVDVAYTDLLPIVEKQFNTTAADAEQNTLAHAYRALVDGDDSEIDPFVDSDEAVRAFEEGNFTDLCLHNLADICRTAAIGTVAESYCSRSDFTLKSLSPTRGDRL</sequence>
<organism evidence="1 2">
    <name type="scientific">Natronocalculus amylovorans</name>
    <dbReference type="NCBI Taxonomy" id="2917812"/>
    <lineage>
        <taxon>Archaea</taxon>
        <taxon>Methanobacteriati</taxon>
        <taxon>Methanobacteriota</taxon>
        <taxon>Stenosarchaea group</taxon>
        <taxon>Halobacteria</taxon>
        <taxon>Halobacteriales</taxon>
        <taxon>Haloferacaceae</taxon>
        <taxon>Natronocalculus</taxon>
    </lineage>
</organism>
<reference evidence="1" key="1">
    <citation type="journal article" date="2022" name="Syst. Appl. Microbiol.">
        <title>Natronocalculus amylovorans gen. nov., sp. nov., and Natranaeroarchaeum aerophilus sp. nov., dominant culturable amylolytic natronoarchaea from hypersaline soda lakes in southwestern Siberia.</title>
        <authorList>
            <person name="Sorokin D.Y."/>
            <person name="Elcheninov A.G."/>
            <person name="Khizhniak T.V."/>
            <person name="Koenen M."/>
            <person name="Bale N.J."/>
            <person name="Damste J.S.S."/>
            <person name="Kublanov I.V."/>
        </authorList>
    </citation>
    <scope>NUCLEOTIDE SEQUENCE</scope>
    <source>
        <strain evidence="1">AArc-St2</strain>
    </source>
</reference>
<reference evidence="1" key="2">
    <citation type="submission" date="2022-02" db="EMBL/GenBank/DDBJ databases">
        <authorList>
            <person name="Elcheninov A.G."/>
            <person name="Sorokin D.Y."/>
            <person name="Kublanov I.V."/>
        </authorList>
    </citation>
    <scope>NUCLEOTIDE SEQUENCE</scope>
    <source>
        <strain evidence="1">AArc-St2</strain>
    </source>
</reference>
<dbReference type="InterPro" id="IPR036397">
    <property type="entry name" value="RNaseH_sf"/>
</dbReference>